<dbReference type="Gene3D" id="2.60.40.690">
    <property type="entry name" value="Alpha-macroglobulin, receptor-binding domain"/>
    <property type="match status" value="1"/>
</dbReference>
<evidence type="ECO:0000256" key="11">
    <source>
        <dbReference type="SAM" id="Phobius"/>
    </source>
</evidence>
<keyword evidence="4" id="KW-0391">Immunity</keyword>
<dbReference type="SUPFAM" id="SSF48239">
    <property type="entry name" value="Terpenoid cyclases/Protein prenyltransferases"/>
    <property type="match status" value="1"/>
</dbReference>
<dbReference type="SMART" id="SM01360">
    <property type="entry name" value="A2M"/>
    <property type="match status" value="1"/>
</dbReference>
<evidence type="ECO:0000256" key="6">
    <source>
        <dbReference type="ARBA" id="ARBA00023157"/>
    </source>
</evidence>
<feature type="domain" description="Alpha-2-macroglobulin" evidence="13">
    <location>
        <begin position="633"/>
        <end position="724"/>
    </location>
</feature>
<feature type="domain" description="Alpha-2-macroglobulin bait region" evidence="12">
    <location>
        <begin position="428"/>
        <end position="558"/>
    </location>
</feature>
<dbReference type="SMART" id="SM01361">
    <property type="entry name" value="A2M_recep"/>
    <property type="match status" value="1"/>
</dbReference>
<evidence type="ECO:0000256" key="8">
    <source>
        <dbReference type="ARBA" id="ARBA00057615"/>
    </source>
</evidence>
<dbReference type="InterPro" id="IPR008930">
    <property type="entry name" value="Terpenoid_cyclase/PrenylTrfase"/>
</dbReference>
<dbReference type="FunFam" id="2.60.40.1930:FF:000001">
    <property type="entry name" value="CD109 isoform 3"/>
    <property type="match status" value="1"/>
</dbReference>
<keyword evidence="5" id="KW-0882">Thioester bond</keyword>
<dbReference type="VEuPathDB" id="VectorBase:AMIN006992"/>
<evidence type="ECO:0000259" key="13">
    <source>
        <dbReference type="SMART" id="SM01360"/>
    </source>
</evidence>
<dbReference type="Pfam" id="PF17791">
    <property type="entry name" value="MG3"/>
    <property type="match status" value="1"/>
</dbReference>
<dbReference type="InterPro" id="IPR011625">
    <property type="entry name" value="A2M_N_BRD"/>
</dbReference>
<keyword evidence="7" id="KW-0325">Glycoprotein</keyword>
<comment type="subunit">
    <text evidence="9">Heterodimer of a TEP1-N chain and an TEP1-C chain non-covalently linked. Forms a complex composed of TEP1-N and TEP1-C heterodimer, LRIM1 and APL1C; the interaction stabilizes TEP1-N and TEP1-C heterodimer, prevents its binding to tissues while circulating in the hemolymph and protects the thioester bond from hydrolysis. Mature TEP1 and to a lesser extent full-length TEP1 interact with SPCLIP1; the interaction is induced by microbial infection.</text>
</comment>
<comment type="subcellular location">
    <subcellularLocation>
        <location evidence="1">Secreted</location>
    </subcellularLocation>
</comment>
<dbReference type="Gene3D" id="2.20.130.20">
    <property type="match status" value="2"/>
</dbReference>
<evidence type="ECO:0000256" key="4">
    <source>
        <dbReference type="ARBA" id="ARBA00022859"/>
    </source>
</evidence>
<dbReference type="Pfam" id="PF01835">
    <property type="entry name" value="MG2"/>
    <property type="match status" value="1"/>
</dbReference>
<dbReference type="Gene3D" id="2.60.40.1940">
    <property type="match status" value="1"/>
</dbReference>
<dbReference type="Pfam" id="PF00207">
    <property type="entry name" value="A2M"/>
    <property type="match status" value="1"/>
</dbReference>
<dbReference type="GO" id="GO:0002376">
    <property type="term" value="P:immune system process"/>
    <property type="evidence" value="ECO:0007669"/>
    <property type="project" value="UniProtKB-KW"/>
</dbReference>
<proteinExistence type="predicted"/>
<keyword evidence="3" id="KW-0732">Signal</keyword>
<dbReference type="InterPro" id="IPR049135">
    <property type="entry name" value="TEP1_CUB2"/>
</dbReference>
<sequence length="1313" mass="149914">MSFWYVRMVVMITFVSASWGVLVVGPKFIRSHQVYTLVISNFKETPSKVDLLLRLEAKSSNTTKIFTIEKLVDVRRYMSRIVSFEVPTISPPASIKMVIDGRRGYKFHEEENLVLLSKSISGLIQLDKPVYKPGDTVQFRVIVLDNQLKPPVQVKTVHVTIHDYNEIVIQHWASAKLYSGVFQNKLQIKPTHILGTWRISVLVDGEELTTKTFEVKEYVLSSFDVEIHPSVIPLEEHQGLNLTIAANYHFGIPAKGLARVELYLEDDELDQRKEIEVHGLGQVELRFNEKLILEHDQQNVRVKTTFIEKFTDRTVTKVQDISIYKYLYRARLEKDSEQFRPEIPFKCIFKLCYHDGSPAKKVPFSVQIQGDDVEHVQTIITDSKGAFELVLHPTESTEDMEITVSEHTSGFHFTEYISKVEKVTNMFLKLELKIKLNKMITLMVTCNTRLTFFIYYVISRGTILDTGLVRPNRQKKYQLQINASEKMMPKATVFIATVSNAIVVWDSLEIDFNQLSNHLELRIDEGEIKPGHEVKLLLKGRPNAYVWLAAYDKGLLQFSSNHDLFWKDVMQVFDDFHAVNHNEIDVFHSIGLFARISVETKLKPMDIGTKRVGSGFVKPFSKLVSYRTNFLESWLWQNVTIERSGKYTVIENVPDTTTSWYLTAFSIDPVYGLGIIKKPIQLTTIQPFYIVESLPYSIKRDEAVVLQFTLFNNLGGEYIANVTLYNVANQTEFVGRPVDELSYTKSVTVPPKVGVPISFLVKARKLGEMVVRVKASIMHGLETDALEKVILVMPEHIIRQNSVSRFFNMDGYGTQVFNISLDVLKQANYSTIKLEFILSPNLLTPVVFNLDNLLTVPTASGAPSMINFIPNLIVLDYLNAIGSNETDLINKARGLLRHGYQLEMQYRQRDGSFGSWRNSTGSIFVTALVGKSMQSASKYITEVDLNMVDQLFAWLASKQHRSGRFEEIAPITYNSLQDGSRNGIALTSYVLIAFLENAVVTTKHQEIVRKGIQYIAEHLMQITDVYDLSLATYALMLNDHGSKRVALEQLIKKSQTDSNGKRYWARETSSIETTAYGLLSLVHDKRYTDAISVMDWLVMHREVSGSFSRTQDTFVGLQAITMLTEAISPLKNDYSVSLMHGQNRKKFKIVSLHVAEEYRYDLMGDSKSVTVLVDGRGFGLFTIHYQYSIDVRHINQRFQLRLVPQFSNAGYTLQLQVCTTFEPVLSYSRSNLALVEVNFPSGYIVKRESVMDTTGRNPYKNVEFRYGQTSMVVYYDSLGQEENCFTVTANRLFRVAFQRSAYVLVHDSYNTGE</sequence>
<evidence type="ECO:0000256" key="10">
    <source>
        <dbReference type="ARBA" id="ARBA00078071"/>
    </source>
</evidence>
<dbReference type="Gene3D" id="1.50.10.20">
    <property type="match status" value="1"/>
</dbReference>
<evidence type="ECO:0000256" key="3">
    <source>
        <dbReference type="ARBA" id="ARBA00022729"/>
    </source>
</evidence>
<dbReference type="Gene3D" id="2.60.40.10">
    <property type="entry name" value="Immunoglobulins"/>
    <property type="match status" value="2"/>
</dbReference>
<dbReference type="InterPro" id="IPR001599">
    <property type="entry name" value="Macroglobln_a2"/>
</dbReference>
<keyword evidence="6" id="KW-1015">Disulfide bond</keyword>
<name>A0A182W9G4_9DIPT</name>
<dbReference type="STRING" id="112268.A0A182W9G4"/>
<dbReference type="PANTHER" id="PTHR11412">
    <property type="entry name" value="MACROGLOBULIN / COMPLEMENT"/>
    <property type="match status" value="1"/>
</dbReference>
<dbReference type="GO" id="GO:0005615">
    <property type="term" value="C:extracellular space"/>
    <property type="evidence" value="ECO:0007669"/>
    <property type="project" value="InterPro"/>
</dbReference>
<comment type="function">
    <text evidence="8">Binds covalently through a thioester bond to the pathogen surface resulting in pathogen clearance.</text>
</comment>
<keyword evidence="11" id="KW-1133">Transmembrane helix</keyword>
<reference evidence="16" key="1">
    <citation type="submission" date="2013-03" db="EMBL/GenBank/DDBJ databases">
        <title>The Genome Sequence of Anopheles minimus MINIMUS1.</title>
        <authorList>
            <consortium name="The Broad Institute Genomics Platform"/>
            <person name="Neafsey D.E."/>
            <person name="Walton C."/>
            <person name="Walker B."/>
            <person name="Young S.K."/>
            <person name="Zeng Q."/>
            <person name="Gargeya S."/>
            <person name="Fitzgerald M."/>
            <person name="Haas B."/>
            <person name="Abouelleil A."/>
            <person name="Allen A.W."/>
            <person name="Alvarado L."/>
            <person name="Arachchi H.M."/>
            <person name="Berlin A.M."/>
            <person name="Chapman S.B."/>
            <person name="Gainer-Dewar J."/>
            <person name="Goldberg J."/>
            <person name="Griggs A."/>
            <person name="Gujja S."/>
            <person name="Hansen M."/>
            <person name="Howarth C."/>
            <person name="Imamovic A."/>
            <person name="Ireland A."/>
            <person name="Larimer J."/>
            <person name="McCowan C."/>
            <person name="Murphy C."/>
            <person name="Pearson M."/>
            <person name="Poon T.W."/>
            <person name="Priest M."/>
            <person name="Roberts A."/>
            <person name="Saif S."/>
            <person name="Shea T."/>
            <person name="Sisk P."/>
            <person name="Sykes S."/>
            <person name="Wortman J."/>
            <person name="Nusbaum C."/>
            <person name="Birren B."/>
        </authorList>
    </citation>
    <scope>NUCLEOTIDE SEQUENCE [LARGE SCALE GENOMIC DNA]</scope>
    <source>
        <strain evidence="16">MINIMUS1</strain>
    </source>
</reference>
<dbReference type="GO" id="GO:0004866">
    <property type="term" value="F:endopeptidase inhibitor activity"/>
    <property type="evidence" value="ECO:0007669"/>
    <property type="project" value="InterPro"/>
</dbReference>
<dbReference type="EnsemblMetazoa" id="AMIN006992-RA">
    <property type="protein sequence ID" value="AMIN006992-PA"/>
    <property type="gene ID" value="AMIN006992"/>
</dbReference>
<reference evidence="15" key="2">
    <citation type="submission" date="2020-05" db="UniProtKB">
        <authorList>
            <consortium name="EnsemblMetazoa"/>
        </authorList>
    </citation>
    <scope>IDENTIFICATION</scope>
    <source>
        <strain evidence="15">MINIMUS1</strain>
    </source>
</reference>
<dbReference type="InterPro" id="IPR040839">
    <property type="entry name" value="MG4"/>
</dbReference>
<dbReference type="InterPro" id="IPR047565">
    <property type="entry name" value="Alpha-macroglob_thiol-ester_cl"/>
</dbReference>
<evidence type="ECO:0000313" key="16">
    <source>
        <dbReference type="Proteomes" id="UP000075920"/>
    </source>
</evidence>
<keyword evidence="16" id="KW-1185">Reference proteome</keyword>
<dbReference type="Pfam" id="PF17789">
    <property type="entry name" value="MG4"/>
    <property type="match status" value="1"/>
</dbReference>
<dbReference type="Pfam" id="PF07677">
    <property type="entry name" value="A2M_recep"/>
    <property type="match status" value="1"/>
</dbReference>
<evidence type="ECO:0000259" key="12">
    <source>
        <dbReference type="SMART" id="SM01359"/>
    </source>
</evidence>
<dbReference type="InterPro" id="IPR050473">
    <property type="entry name" value="A2M/Complement_sys"/>
</dbReference>
<dbReference type="PANTHER" id="PTHR11412:SF136">
    <property type="entry name" value="CD109 ANTIGEN"/>
    <property type="match status" value="1"/>
</dbReference>
<dbReference type="Pfam" id="PF21412">
    <property type="entry name" value="TEP1_CUB2"/>
    <property type="match status" value="1"/>
</dbReference>
<dbReference type="Pfam" id="PF07703">
    <property type="entry name" value="A2M_BRD"/>
    <property type="match status" value="1"/>
</dbReference>
<evidence type="ECO:0000259" key="14">
    <source>
        <dbReference type="SMART" id="SM01361"/>
    </source>
</evidence>
<dbReference type="Gene3D" id="2.60.120.1540">
    <property type="match status" value="1"/>
</dbReference>
<feature type="transmembrane region" description="Helical" evidence="11">
    <location>
        <begin position="6"/>
        <end position="25"/>
    </location>
</feature>
<dbReference type="InterPro" id="IPR009048">
    <property type="entry name" value="A-macroglobulin_rcpt-bd"/>
</dbReference>
<dbReference type="Gene3D" id="2.60.40.1930">
    <property type="match status" value="2"/>
</dbReference>
<keyword evidence="11" id="KW-0812">Transmembrane</keyword>
<dbReference type="InterPro" id="IPR041555">
    <property type="entry name" value="MG3"/>
</dbReference>
<dbReference type="Gene3D" id="2.60.40.2950">
    <property type="match status" value="1"/>
</dbReference>
<dbReference type="SMART" id="SM01419">
    <property type="entry name" value="Thiol-ester_cl"/>
    <property type="match status" value="1"/>
</dbReference>
<organism evidence="15 16">
    <name type="scientific">Anopheles minimus</name>
    <dbReference type="NCBI Taxonomy" id="112268"/>
    <lineage>
        <taxon>Eukaryota</taxon>
        <taxon>Metazoa</taxon>
        <taxon>Ecdysozoa</taxon>
        <taxon>Arthropoda</taxon>
        <taxon>Hexapoda</taxon>
        <taxon>Insecta</taxon>
        <taxon>Pterygota</taxon>
        <taxon>Neoptera</taxon>
        <taxon>Endopterygota</taxon>
        <taxon>Diptera</taxon>
        <taxon>Nematocera</taxon>
        <taxon>Culicoidea</taxon>
        <taxon>Culicidae</taxon>
        <taxon>Anophelinae</taxon>
        <taxon>Anopheles</taxon>
    </lineage>
</organism>
<dbReference type="SMART" id="SM01359">
    <property type="entry name" value="A2M_N_2"/>
    <property type="match status" value="1"/>
</dbReference>
<dbReference type="Proteomes" id="UP000075920">
    <property type="component" value="Unassembled WGS sequence"/>
</dbReference>
<evidence type="ECO:0000313" key="15">
    <source>
        <dbReference type="EnsemblMetazoa" id="AMIN006992-PA"/>
    </source>
</evidence>
<evidence type="ECO:0000256" key="7">
    <source>
        <dbReference type="ARBA" id="ARBA00023180"/>
    </source>
</evidence>
<dbReference type="InterPro" id="IPR002890">
    <property type="entry name" value="MG2"/>
</dbReference>
<evidence type="ECO:0000256" key="5">
    <source>
        <dbReference type="ARBA" id="ARBA00022966"/>
    </source>
</evidence>
<dbReference type="InterPro" id="IPR036595">
    <property type="entry name" value="A-macroglobulin_rcpt-bd_sf"/>
</dbReference>
<evidence type="ECO:0000256" key="2">
    <source>
        <dbReference type="ARBA" id="ARBA00022525"/>
    </source>
</evidence>
<dbReference type="SUPFAM" id="SSF49410">
    <property type="entry name" value="Alpha-macroglobulin receptor domain"/>
    <property type="match status" value="1"/>
</dbReference>
<dbReference type="InterPro" id="IPR011626">
    <property type="entry name" value="Alpha-macroglobulin_TED"/>
</dbReference>
<keyword evidence="2" id="KW-0964">Secreted</keyword>
<feature type="domain" description="Alpha-macroglobulin receptor-binding" evidence="14">
    <location>
        <begin position="1230"/>
        <end position="1312"/>
    </location>
</feature>
<evidence type="ECO:0000256" key="9">
    <source>
        <dbReference type="ARBA" id="ARBA00063781"/>
    </source>
</evidence>
<accession>A0A182W9G4</accession>
<evidence type="ECO:0000256" key="1">
    <source>
        <dbReference type="ARBA" id="ARBA00004613"/>
    </source>
</evidence>
<protein>
    <recommendedName>
        <fullName evidence="10">TEP1-F</fullName>
    </recommendedName>
</protein>
<dbReference type="Pfam" id="PF07678">
    <property type="entry name" value="TED_complement"/>
    <property type="match status" value="1"/>
</dbReference>
<keyword evidence="11" id="KW-0472">Membrane</keyword>
<dbReference type="InterPro" id="IPR013783">
    <property type="entry name" value="Ig-like_fold"/>
</dbReference>